<dbReference type="Proteomes" id="UP000663866">
    <property type="component" value="Unassembled WGS sequence"/>
</dbReference>
<dbReference type="EMBL" id="CAJOBJ010349648">
    <property type="protein sequence ID" value="CAF5206481.1"/>
    <property type="molecule type" value="Genomic_DNA"/>
</dbReference>
<evidence type="ECO:0000313" key="3">
    <source>
        <dbReference type="Proteomes" id="UP000663866"/>
    </source>
</evidence>
<proteinExistence type="predicted"/>
<comment type="caution">
    <text evidence="1">The sequence shown here is derived from an EMBL/GenBank/DDBJ whole genome shotgun (WGS) entry which is preliminary data.</text>
</comment>
<evidence type="ECO:0000313" key="1">
    <source>
        <dbReference type="EMBL" id="CAF4596927.1"/>
    </source>
</evidence>
<dbReference type="EMBL" id="CAJOBG010071711">
    <property type="protein sequence ID" value="CAF4596927.1"/>
    <property type="molecule type" value="Genomic_DNA"/>
</dbReference>
<sequence length="62" mass="7268">IILDHFFQLRFPKLDIDDIFAWGIPQVSSKKNLFYHEPKPDAIVDLMAEPFARPYCSLFEPS</sequence>
<dbReference type="Proteomes" id="UP000681720">
    <property type="component" value="Unassembled WGS sequence"/>
</dbReference>
<evidence type="ECO:0000313" key="2">
    <source>
        <dbReference type="EMBL" id="CAF5206481.1"/>
    </source>
</evidence>
<name>A0A821BTJ0_9BILA</name>
<organism evidence="1 3">
    <name type="scientific">Rotaria magnacalcarata</name>
    <dbReference type="NCBI Taxonomy" id="392030"/>
    <lineage>
        <taxon>Eukaryota</taxon>
        <taxon>Metazoa</taxon>
        <taxon>Spiralia</taxon>
        <taxon>Gnathifera</taxon>
        <taxon>Rotifera</taxon>
        <taxon>Eurotatoria</taxon>
        <taxon>Bdelloidea</taxon>
        <taxon>Philodinida</taxon>
        <taxon>Philodinidae</taxon>
        <taxon>Rotaria</taxon>
    </lineage>
</organism>
<reference evidence="1" key="1">
    <citation type="submission" date="2021-02" db="EMBL/GenBank/DDBJ databases">
        <authorList>
            <person name="Nowell W R."/>
        </authorList>
    </citation>
    <scope>NUCLEOTIDE SEQUENCE</scope>
</reference>
<accession>A0A821BTJ0</accession>
<feature type="non-terminal residue" evidence="1">
    <location>
        <position position="1"/>
    </location>
</feature>
<dbReference type="AlphaFoldDB" id="A0A821BTJ0"/>
<gene>
    <name evidence="2" type="ORF">GIL414_LOCUS78314</name>
    <name evidence="1" type="ORF">OVN521_LOCUS45007</name>
</gene>
<protein>
    <submittedName>
        <fullName evidence="1">Uncharacterized protein</fullName>
    </submittedName>
</protein>
<keyword evidence="3" id="KW-1185">Reference proteome</keyword>